<reference evidence="1" key="2">
    <citation type="submission" date="2020-09" db="EMBL/GenBank/DDBJ databases">
        <authorList>
            <person name="Sun Q."/>
            <person name="Ohkuma M."/>
        </authorList>
    </citation>
    <scope>NUCLEOTIDE SEQUENCE</scope>
    <source>
        <strain evidence="1">JCM 5069</strain>
    </source>
</reference>
<accession>A0A919L5P9</accession>
<comment type="caution">
    <text evidence="1">The sequence shown here is derived from an EMBL/GenBank/DDBJ whole genome shotgun (WGS) entry which is preliminary data.</text>
</comment>
<dbReference type="EMBL" id="BNCD01000014">
    <property type="protein sequence ID" value="GHH83636.1"/>
    <property type="molecule type" value="Genomic_DNA"/>
</dbReference>
<name>A0A919L5P9_9ACTN</name>
<sequence>MWIAARRIARTWAERVGGTGARATDAWAEGADSDTAGAASSGVVANRWNVRRLKGFFIREVPSSRVPECSHD</sequence>
<proteinExistence type="predicted"/>
<keyword evidence="2" id="KW-1185">Reference proteome</keyword>
<dbReference type="Proteomes" id="UP000603708">
    <property type="component" value="Unassembled WGS sequence"/>
</dbReference>
<organism evidence="1 2">
    <name type="scientific">Streptomyces sulfonofaciens</name>
    <dbReference type="NCBI Taxonomy" id="68272"/>
    <lineage>
        <taxon>Bacteria</taxon>
        <taxon>Bacillati</taxon>
        <taxon>Actinomycetota</taxon>
        <taxon>Actinomycetes</taxon>
        <taxon>Kitasatosporales</taxon>
        <taxon>Streptomycetaceae</taxon>
        <taxon>Streptomyces</taxon>
    </lineage>
</organism>
<evidence type="ECO:0000313" key="2">
    <source>
        <dbReference type="Proteomes" id="UP000603708"/>
    </source>
</evidence>
<reference evidence="1" key="1">
    <citation type="journal article" date="2014" name="Int. J. Syst. Evol. Microbiol.">
        <title>Complete genome sequence of Corynebacterium casei LMG S-19264T (=DSM 44701T), isolated from a smear-ripened cheese.</title>
        <authorList>
            <consortium name="US DOE Joint Genome Institute (JGI-PGF)"/>
            <person name="Walter F."/>
            <person name="Albersmeier A."/>
            <person name="Kalinowski J."/>
            <person name="Ruckert C."/>
        </authorList>
    </citation>
    <scope>NUCLEOTIDE SEQUENCE</scope>
    <source>
        <strain evidence="1">JCM 5069</strain>
    </source>
</reference>
<protein>
    <submittedName>
        <fullName evidence="1">Uncharacterized protein</fullName>
    </submittedName>
</protein>
<dbReference type="AlphaFoldDB" id="A0A919L5P9"/>
<gene>
    <name evidence="1" type="ORF">GCM10018793_46220</name>
</gene>
<evidence type="ECO:0000313" key="1">
    <source>
        <dbReference type="EMBL" id="GHH83636.1"/>
    </source>
</evidence>